<feature type="transmembrane region" description="Helical" evidence="8">
    <location>
        <begin position="94"/>
        <end position="115"/>
    </location>
</feature>
<dbReference type="PANTHER" id="PTHR36838:SF3">
    <property type="entry name" value="TRANSPORTER AUXIN EFFLUX CARRIER EC FAMILY"/>
    <property type="match status" value="1"/>
</dbReference>
<evidence type="ECO:0000256" key="2">
    <source>
        <dbReference type="ARBA" id="ARBA00010145"/>
    </source>
</evidence>
<feature type="transmembrane region" description="Helical" evidence="8">
    <location>
        <begin position="38"/>
        <end position="54"/>
    </location>
</feature>
<keyword evidence="4" id="KW-1003">Cell membrane</keyword>
<dbReference type="EMBL" id="JAPMKU010000005">
    <property type="protein sequence ID" value="MCX7469174.1"/>
    <property type="molecule type" value="Genomic_DNA"/>
</dbReference>
<protein>
    <submittedName>
        <fullName evidence="10">AEC family transporter</fullName>
    </submittedName>
</protein>
<evidence type="ECO:0000256" key="7">
    <source>
        <dbReference type="ARBA" id="ARBA00023136"/>
    </source>
</evidence>
<keyword evidence="7 8" id="KW-0472">Membrane</keyword>
<name>A0A9Q4GKG8_9CORY</name>
<comment type="similarity">
    <text evidence="2">Belongs to the auxin efflux carrier (TC 2.A.69) family.</text>
</comment>
<feature type="transmembrane region" description="Helical" evidence="8">
    <location>
        <begin position="225"/>
        <end position="248"/>
    </location>
</feature>
<evidence type="ECO:0000313" key="9">
    <source>
        <dbReference type="EMBL" id="MCX7445507.1"/>
    </source>
</evidence>
<dbReference type="EMBL" id="JAPMKV010000006">
    <property type="protein sequence ID" value="MCX7445507.1"/>
    <property type="molecule type" value="Genomic_DNA"/>
</dbReference>
<feature type="transmembrane region" description="Helical" evidence="8">
    <location>
        <begin position="287"/>
        <end position="306"/>
    </location>
</feature>
<comment type="subcellular location">
    <subcellularLocation>
        <location evidence="1">Cell membrane</location>
        <topology evidence="1">Multi-pass membrane protein</topology>
    </subcellularLocation>
</comment>
<feature type="transmembrane region" description="Helical" evidence="8">
    <location>
        <begin position="6"/>
        <end position="26"/>
    </location>
</feature>
<evidence type="ECO:0000256" key="3">
    <source>
        <dbReference type="ARBA" id="ARBA00022448"/>
    </source>
</evidence>
<feature type="transmembrane region" description="Helical" evidence="8">
    <location>
        <begin position="60"/>
        <end position="82"/>
    </location>
</feature>
<evidence type="ECO:0000313" key="12">
    <source>
        <dbReference type="Proteomes" id="UP001081709"/>
    </source>
</evidence>
<accession>A0A9Q4GKG8</accession>
<proteinExistence type="inferred from homology"/>
<dbReference type="Gene3D" id="1.20.1530.20">
    <property type="match status" value="1"/>
</dbReference>
<dbReference type="GO" id="GO:0005886">
    <property type="term" value="C:plasma membrane"/>
    <property type="evidence" value="ECO:0007669"/>
    <property type="project" value="UniProtKB-SubCell"/>
</dbReference>
<sequence length="307" mass="30814">MNDVAAGFSTVFGVIAVGALIGRAGVLGEDSVRTLNRFVFFIALPALVFSRVAVADWGTVIAPSSAVTVLTALIVGASVGLATRLSAGGSGPDAVIAGLSSSYCNAANLGLPLAVHVLGDATAVVPLLLFQIGFYGPLALAVLESMTGERGFSPRTLARGAVANPVVLAAVAGGVWNTVGRPPAGMVEATLSLLAGAAVPVALVAFGISLATNRILDPADMSRRTLVTAVLGKNIGHPLVAYLTASLLGLDGHLVLTVVVLAALPTAQNVFVYANRYGVSTALARDSAVVSTLLSVPVILVASALLT</sequence>
<dbReference type="GO" id="GO:0055085">
    <property type="term" value="P:transmembrane transport"/>
    <property type="evidence" value="ECO:0007669"/>
    <property type="project" value="InterPro"/>
</dbReference>
<keyword evidence="6 8" id="KW-1133">Transmembrane helix</keyword>
<keyword evidence="5 8" id="KW-0812">Transmembrane</keyword>
<dbReference type="AlphaFoldDB" id="A0A9Q4GKG8"/>
<comment type="caution">
    <text evidence="10">The sequence shown here is derived from an EMBL/GenBank/DDBJ whole genome shotgun (WGS) entry which is preliminary data.</text>
</comment>
<evidence type="ECO:0000256" key="8">
    <source>
        <dbReference type="SAM" id="Phobius"/>
    </source>
</evidence>
<dbReference type="InterPro" id="IPR038770">
    <property type="entry name" value="Na+/solute_symporter_sf"/>
</dbReference>
<evidence type="ECO:0000256" key="4">
    <source>
        <dbReference type="ARBA" id="ARBA00022475"/>
    </source>
</evidence>
<feature type="transmembrane region" description="Helical" evidence="8">
    <location>
        <begin position="156"/>
        <end position="179"/>
    </location>
</feature>
<organism evidence="10 11">
    <name type="scientific">Corynebacterium pygosceleis</name>
    <dbReference type="NCBI Taxonomy" id="2800406"/>
    <lineage>
        <taxon>Bacteria</taxon>
        <taxon>Bacillati</taxon>
        <taxon>Actinomycetota</taxon>
        <taxon>Actinomycetes</taxon>
        <taxon>Mycobacteriales</taxon>
        <taxon>Corynebacteriaceae</taxon>
        <taxon>Corynebacterium</taxon>
    </lineage>
</organism>
<evidence type="ECO:0000313" key="11">
    <source>
        <dbReference type="Proteomes" id="UP001071478"/>
    </source>
</evidence>
<keyword evidence="12" id="KW-1185">Reference proteome</keyword>
<dbReference type="Proteomes" id="UP001071478">
    <property type="component" value="Unassembled WGS sequence"/>
</dbReference>
<evidence type="ECO:0000256" key="6">
    <source>
        <dbReference type="ARBA" id="ARBA00022989"/>
    </source>
</evidence>
<gene>
    <name evidence="9" type="ORF">OS125_09680</name>
    <name evidence="10" type="ORF">OS129_09855</name>
</gene>
<keyword evidence="3" id="KW-0813">Transport</keyword>
<dbReference type="RefSeq" id="WP_248085915.1">
    <property type="nucleotide sequence ID" value="NZ_JALNJA010000001.1"/>
</dbReference>
<feature type="transmembrane region" description="Helical" evidence="8">
    <location>
        <begin position="191"/>
        <end position="213"/>
    </location>
</feature>
<feature type="transmembrane region" description="Helical" evidence="8">
    <location>
        <begin position="254"/>
        <end position="275"/>
    </location>
</feature>
<evidence type="ECO:0000256" key="5">
    <source>
        <dbReference type="ARBA" id="ARBA00022692"/>
    </source>
</evidence>
<reference evidence="10" key="1">
    <citation type="submission" date="2022-11" db="EMBL/GenBank/DDBJ databases">
        <title>Corynebacterium sp. isolated from Penguins.</title>
        <authorList>
            <person name="Sedlar K."/>
            <person name="Svec P."/>
        </authorList>
    </citation>
    <scope>NUCLEOTIDE SEQUENCE</scope>
    <source>
        <strain evidence="9">P7003</strain>
        <strain evidence="10">P7374</strain>
    </source>
</reference>
<evidence type="ECO:0000256" key="1">
    <source>
        <dbReference type="ARBA" id="ARBA00004651"/>
    </source>
</evidence>
<evidence type="ECO:0000313" key="10">
    <source>
        <dbReference type="EMBL" id="MCX7469174.1"/>
    </source>
</evidence>
<dbReference type="InterPro" id="IPR004776">
    <property type="entry name" value="Mem_transp_PIN-like"/>
</dbReference>
<dbReference type="Pfam" id="PF03547">
    <property type="entry name" value="Mem_trans"/>
    <property type="match status" value="2"/>
</dbReference>
<dbReference type="Proteomes" id="UP001081709">
    <property type="component" value="Unassembled WGS sequence"/>
</dbReference>
<feature type="transmembrane region" description="Helical" evidence="8">
    <location>
        <begin position="121"/>
        <end position="144"/>
    </location>
</feature>
<dbReference type="PANTHER" id="PTHR36838">
    <property type="entry name" value="AUXIN EFFLUX CARRIER FAMILY PROTEIN"/>
    <property type="match status" value="1"/>
</dbReference>